<protein>
    <submittedName>
        <fullName evidence="9">Sodium/hydrogen exchanger</fullName>
    </submittedName>
</protein>
<dbReference type="PANTHER" id="PTHR43021:SF2">
    <property type="entry name" value="CATION_H+ EXCHANGER DOMAIN-CONTAINING PROTEIN"/>
    <property type="match status" value="1"/>
</dbReference>
<evidence type="ECO:0000256" key="3">
    <source>
        <dbReference type="ARBA" id="ARBA00022692"/>
    </source>
</evidence>
<dbReference type="RefSeq" id="WP_198343090.1">
    <property type="nucleotide sequence ID" value="NZ_CP021425.1"/>
</dbReference>
<name>A0A1Y0IDW9_9GAMM</name>
<keyword evidence="5" id="KW-0406">Ion transport</keyword>
<feature type="transmembrane region" description="Helical" evidence="7">
    <location>
        <begin position="118"/>
        <end position="139"/>
    </location>
</feature>
<feature type="transmembrane region" description="Helical" evidence="7">
    <location>
        <begin position="91"/>
        <end position="112"/>
    </location>
</feature>
<reference evidence="9 10" key="1">
    <citation type="submission" date="2017-05" db="EMBL/GenBank/DDBJ databases">
        <title>Genomic insights into alkan degradation activity of Oleiphilus messinensis.</title>
        <authorList>
            <person name="Kozyavkin S.A."/>
            <person name="Slesarev A.I."/>
            <person name="Golyshin P.N."/>
            <person name="Korzhenkov A."/>
            <person name="Golyshina O.N."/>
            <person name="Toshchakov S.V."/>
        </authorList>
    </citation>
    <scope>NUCLEOTIDE SEQUENCE [LARGE SCALE GENOMIC DNA]</scope>
    <source>
        <strain evidence="9 10">ME102</strain>
    </source>
</reference>
<evidence type="ECO:0000313" key="10">
    <source>
        <dbReference type="Proteomes" id="UP000196027"/>
    </source>
</evidence>
<feature type="transmembrane region" description="Helical" evidence="7">
    <location>
        <begin position="330"/>
        <end position="350"/>
    </location>
</feature>
<dbReference type="Gene3D" id="1.20.1530.20">
    <property type="match status" value="1"/>
</dbReference>
<dbReference type="KEGG" id="ome:OLMES_4646"/>
<feature type="transmembrane region" description="Helical" evidence="7">
    <location>
        <begin position="34"/>
        <end position="53"/>
    </location>
</feature>
<dbReference type="Pfam" id="PF00999">
    <property type="entry name" value="Na_H_Exchanger"/>
    <property type="match status" value="1"/>
</dbReference>
<feature type="transmembrane region" description="Helical" evidence="7">
    <location>
        <begin position="225"/>
        <end position="255"/>
    </location>
</feature>
<evidence type="ECO:0000256" key="7">
    <source>
        <dbReference type="SAM" id="Phobius"/>
    </source>
</evidence>
<evidence type="ECO:0000256" key="4">
    <source>
        <dbReference type="ARBA" id="ARBA00022989"/>
    </source>
</evidence>
<sequence>MNTDDYPAMLVVGALLLVGWIAHTAGKRVHIPRVTILLIVGVISGPAVLDLIPSSIADWFVHVTHVALAMVGFLLGGSFTRKEMKATGKVVLAVSIGETLGAAVAVFLVALLCQLDLVTALLLAGIAPASAPAATLDVIRENHAHGPLAKTVLGVVAIDDTWGVILFSLLLAFAEAIRGHGDPLHELATACWELGGAIGLGVILGIPMAWCTGRLNKGEPTVLEAAGFVLLCGGLAVWLDVSYLLACMTLGAMVANFAKHHKRSFRDIEGASEPFLVIFFLLAGYALEFSALLTLGVVGGAYIIARSFGLIVGGSVSARMVNAAPQIQRHIGWCLLPQAGVALGLALLVAERIPDVGAQILTLIIATTVVFELVSPSITRRHLKLAGEGL</sequence>
<evidence type="ECO:0000256" key="5">
    <source>
        <dbReference type="ARBA" id="ARBA00023065"/>
    </source>
</evidence>
<dbReference type="InterPro" id="IPR038770">
    <property type="entry name" value="Na+/solute_symporter_sf"/>
</dbReference>
<feature type="transmembrane region" description="Helical" evidence="7">
    <location>
        <begin position="151"/>
        <end position="174"/>
    </location>
</feature>
<dbReference type="GO" id="GO:0015297">
    <property type="term" value="F:antiporter activity"/>
    <property type="evidence" value="ECO:0007669"/>
    <property type="project" value="UniProtKB-KW"/>
</dbReference>
<feature type="transmembrane region" description="Helical" evidence="7">
    <location>
        <begin position="59"/>
        <end position="79"/>
    </location>
</feature>
<keyword evidence="2" id="KW-0050">Antiport</keyword>
<feature type="transmembrane region" description="Helical" evidence="7">
    <location>
        <begin position="275"/>
        <end position="305"/>
    </location>
</feature>
<dbReference type="GO" id="GO:1902600">
    <property type="term" value="P:proton transmembrane transport"/>
    <property type="evidence" value="ECO:0007669"/>
    <property type="project" value="InterPro"/>
</dbReference>
<evidence type="ECO:0000256" key="6">
    <source>
        <dbReference type="ARBA" id="ARBA00023136"/>
    </source>
</evidence>
<gene>
    <name evidence="9" type="ORF">OLMES_4646</name>
</gene>
<accession>A0A1Y0IDW9</accession>
<feature type="domain" description="Cation/H+ exchanger transmembrane" evidence="8">
    <location>
        <begin position="16"/>
        <end position="373"/>
    </location>
</feature>
<organism evidence="9 10">
    <name type="scientific">Oleiphilus messinensis</name>
    <dbReference type="NCBI Taxonomy" id="141451"/>
    <lineage>
        <taxon>Bacteria</taxon>
        <taxon>Pseudomonadati</taxon>
        <taxon>Pseudomonadota</taxon>
        <taxon>Gammaproteobacteria</taxon>
        <taxon>Oceanospirillales</taxon>
        <taxon>Oleiphilaceae</taxon>
        <taxon>Oleiphilus</taxon>
    </lineage>
</organism>
<dbReference type="AlphaFoldDB" id="A0A1Y0IDW9"/>
<keyword evidence="10" id="KW-1185">Reference proteome</keyword>
<dbReference type="PANTHER" id="PTHR43021">
    <property type="entry name" value="NA(+)/H(+) ANTIPORTER-RELATED"/>
    <property type="match status" value="1"/>
</dbReference>
<evidence type="ECO:0000256" key="1">
    <source>
        <dbReference type="ARBA" id="ARBA00004141"/>
    </source>
</evidence>
<dbReference type="Proteomes" id="UP000196027">
    <property type="component" value="Chromosome"/>
</dbReference>
<dbReference type="EMBL" id="CP021425">
    <property type="protein sequence ID" value="ARU58641.1"/>
    <property type="molecule type" value="Genomic_DNA"/>
</dbReference>
<keyword evidence="2" id="KW-0813">Transport</keyword>
<feature type="transmembrane region" description="Helical" evidence="7">
    <location>
        <begin position="6"/>
        <end position="22"/>
    </location>
</feature>
<evidence type="ECO:0000259" key="8">
    <source>
        <dbReference type="Pfam" id="PF00999"/>
    </source>
</evidence>
<keyword evidence="4 7" id="KW-1133">Transmembrane helix</keyword>
<keyword evidence="6 7" id="KW-0472">Membrane</keyword>
<dbReference type="InterPro" id="IPR006153">
    <property type="entry name" value="Cation/H_exchanger_TM"/>
</dbReference>
<feature type="transmembrane region" description="Helical" evidence="7">
    <location>
        <begin position="356"/>
        <end position="374"/>
    </location>
</feature>
<dbReference type="GO" id="GO:0016020">
    <property type="term" value="C:membrane"/>
    <property type="evidence" value="ECO:0007669"/>
    <property type="project" value="UniProtKB-SubCell"/>
</dbReference>
<evidence type="ECO:0000313" key="9">
    <source>
        <dbReference type="EMBL" id="ARU58641.1"/>
    </source>
</evidence>
<keyword evidence="3 7" id="KW-0812">Transmembrane</keyword>
<evidence type="ECO:0000256" key="2">
    <source>
        <dbReference type="ARBA" id="ARBA00022449"/>
    </source>
</evidence>
<proteinExistence type="predicted"/>
<comment type="subcellular location">
    <subcellularLocation>
        <location evidence="1">Membrane</location>
        <topology evidence="1">Multi-pass membrane protein</topology>
    </subcellularLocation>
</comment>